<dbReference type="PANTHER" id="PTHR22916:SF3">
    <property type="entry name" value="UDP-GLCNAC:BETAGAL BETA-1,3-N-ACETYLGLUCOSAMINYLTRANSFERASE-LIKE PROTEIN 1"/>
    <property type="match status" value="1"/>
</dbReference>
<dbReference type="PANTHER" id="PTHR22916">
    <property type="entry name" value="GLYCOSYLTRANSFERASE"/>
    <property type="match status" value="1"/>
</dbReference>
<dbReference type="Pfam" id="PF00535">
    <property type="entry name" value="Glycos_transf_2"/>
    <property type="match status" value="1"/>
</dbReference>
<evidence type="ECO:0000259" key="1">
    <source>
        <dbReference type="Pfam" id="PF00535"/>
    </source>
</evidence>
<proteinExistence type="predicted"/>
<dbReference type="SUPFAM" id="SSF53448">
    <property type="entry name" value="Nucleotide-diphospho-sugar transferases"/>
    <property type="match status" value="1"/>
</dbReference>
<evidence type="ECO:0000313" key="2">
    <source>
        <dbReference type="EMBL" id="SDH52370.1"/>
    </source>
</evidence>
<dbReference type="OrthoDB" id="1640114at2"/>
<accession>A0A1G8D570</accession>
<name>A0A1G8D570_9FIRM</name>
<dbReference type="Proteomes" id="UP000198656">
    <property type="component" value="Unassembled WGS sequence"/>
</dbReference>
<dbReference type="STRING" id="1121419.SAMN05443529_114103"/>
<gene>
    <name evidence="2" type="ORF">SAMN05443529_114103</name>
</gene>
<evidence type="ECO:0000313" key="3">
    <source>
        <dbReference type="Proteomes" id="UP000198656"/>
    </source>
</evidence>
<dbReference type="RefSeq" id="WP_092333948.1">
    <property type="nucleotide sequence ID" value="NZ_FNCP01000014.1"/>
</dbReference>
<dbReference type="EMBL" id="FNCP01000014">
    <property type="protein sequence ID" value="SDH52370.1"/>
    <property type="molecule type" value="Genomic_DNA"/>
</dbReference>
<organism evidence="2 3">
    <name type="scientific">Desulfosporosinus hippei DSM 8344</name>
    <dbReference type="NCBI Taxonomy" id="1121419"/>
    <lineage>
        <taxon>Bacteria</taxon>
        <taxon>Bacillati</taxon>
        <taxon>Bacillota</taxon>
        <taxon>Clostridia</taxon>
        <taxon>Eubacteriales</taxon>
        <taxon>Desulfitobacteriaceae</taxon>
        <taxon>Desulfosporosinus</taxon>
    </lineage>
</organism>
<dbReference type="GO" id="GO:0016758">
    <property type="term" value="F:hexosyltransferase activity"/>
    <property type="evidence" value="ECO:0007669"/>
    <property type="project" value="UniProtKB-ARBA"/>
</dbReference>
<sequence length="330" mass="39143">MVELDIILSVIIPVYNTGKYLPQCIDSLISQTLKNLEIIIIDDCSDEDVERIIYPYQINNEIVIIFQRQKVHLGPGGARNIGMNLAKGRYIAFCDSDDWVDVDYYEECVKHMEIHGADIGMCSLVRSYDAPIPEPLFKCKYDKLITFTGDVALKVLTKQYDLGINIIPSSVNKIYRKEFLEYQVLRFLENTLFEDLLFSFVATLNAKKVICIPLVCYHHYKRSNSIVQSISQKHIDDFCKVFSHLRTYLKDYEKYERYRFNYYKFCEQFYNLIIREIFEFTFEEQTRKDLMAYSFQGIKKIVDFEEYMEYTTAEQLRQHIQPHIKDTKIY</sequence>
<dbReference type="InterPro" id="IPR001173">
    <property type="entry name" value="Glyco_trans_2-like"/>
</dbReference>
<reference evidence="3" key="1">
    <citation type="submission" date="2016-10" db="EMBL/GenBank/DDBJ databases">
        <authorList>
            <person name="Varghese N."/>
            <person name="Submissions S."/>
        </authorList>
    </citation>
    <scope>NUCLEOTIDE SEQUENCE [LARGE SCALE GENOMIC DNA]</scope>
    <source>
        <strain evidence="3">DSM 8344</strain>
    </source>
</reference>
<dbReference type="Gene3D" id="3.90.550.10">
    <property type="entry name" value="Spore Coat Polysaccharide Biosynthesis Protein SpsA, Chain A"/>
    <property type="match status" value="1"/>
</dbReference>
<keyword evidence="3" id="KW-1185">Reference proteome</keyword>
<dbReference type="AlphaFoldDB" id="A0A1G8D570"/>
<dbReference type="CDD" id="cd00761">
    <property type="entry name" value="Glyco_tranf_GTA_type"/>
    <property type="match status" value="1"/>
</dbReference>
<keyword evidence="2" id="KW-0808">Transferase</keyword>
<dbReference type="InterPro" id="IPR029044">
    <property type="entry name" value="Nucleotide-diphossugar_trans"/>
</dbReference>
<protein>
    <submittedName>
        <fullName evidence="2">Glycosyl transferase family 2</fullName>
    </submittedName>
</protein>
<feature type="domain" description="Glycosyltransferase 2-like" evidence="1">
    <location>
        <begin position="9"/>
        <end position="178"/>
    </location>
</feature>